<dbReference type="AlphaFoldDB" id="A0AAV4M2G0"/>
<comment type="caution">
    <text evidence="1">The sequence shown here is derived from an EMBL/GenBank/DDBJ whole genome shotgun (WGS) entry which is preliminary data.</text>
</comment>
<proteinExistence type="predicted"/>
<dbReference type="RefSeq" id="XP_067718141.1">
    <property type="nucleotide sequence ID" value="XM_067862040.1"/>
</dbReference>
<organism evidence="1 2">
    <name type="scientific">Babesia caballi</name>
    <dbReference type="NCBI Taxonomy" id="5871"/>
    <lineage>
        <taxon>Eukaryota</taxon>
        <taxon>Sar</taxon>
        <taxon>Alveolata</taxon>
        <taxon>Apicomplexa</taxon>
        <taxon>Aconoidasida</taxon>
        <taxon>Piroplasmida</taxon>
        <taxon>Babesiidae</taxon>
        <taxon>Babesia</taxon>
    </lineage>
</organism>
<reference evidence="1 2" key="1">
    <citation type="submission" date="2021-06" db="EMBL/GenBank/DDBJ databases">
        <title>Genome sequence of Babesia caballi.</title>
        <authorList>
            <person name="Yamagishi J."/>
            <person name="Kidaka T."/>
            <person name="Ochi A."/>
        </authorList>
    </citation>
    <scope>NUCLEOTIDE SEQUENCE [LARGE SCALE GENOMIC DNA]</scope>
    <source>
        <strain evidence="1">USDA-D6B2</strain>
    </source>
</reference>
<evidence type="ECO:0000313" key="2">
    <source>
        <dbReference type="Proteomes" id="UP001497744"/>
    </source>
</evidence>
<protein>
    <submittedName>
        <fullName evidence="1">Uncharacterized protein</fullName>
    </submittedName>
</protein>
<accession>A0AAV4M2G0</accession>
<name>A0AAV4M2G0_BABCB</name>
<dbReference type="Proteomes" id="UP001497744">
    <property type="component" value="Unassembled WGS sequence"/>
</dbReference>
<sequence length="707" mass="76774">MLRTRPAAQVDGALGAAADEHVVAPEADLGDVGAEVAVAAEPLAVAHRPPGGVLDGAVELVLAQVGDGEALVDVVGALRVRAALLRGIGEVVPRVHQPVAPVIVDGPAHAVLDVVAAPDPHFVLVVHRHLLLLGRLLRPARRVAQVGHPDAQPQVLLQPQARLRLRPPPPAHDGVAEAGAHRGVHLRVAVPVLLHRLGHGVHHVEVALRRGDLGREADGPERRRHLVVGRLAHAVVQQQQAEPPDLLEVVRVLRRELGAAQAELPRGVVVLPQQAGLDAAEDQHHVGGRGQGRLASQAVAEPRVAHVVAVQQQVQQPRHVALRALAVPAARKVRLHQPNLRRLAALLGLARVLAGGRLPRPQRRHRVEVPVEEVHVLALVRHRQPLAVGRPRQVRREDPLLLVPEVVRHVDLLQHRRGEVHRDAVVDGVPQRQLPAVEHAHQAVRGRQGQQLGPHRVDGDRLHLRPVVGLRRPVGLPVRHLDPGARFAGLHARERVCPRPLAAPGGRAVVPRAARQVDDDVAAGPLALVRLPDVELPHRAVVAARVEDKVREPVVDDVLHASCVAAVALRVVRVEYVRHAYSGVACSRRDAAASSQEADSEDVADVLRRHARGWRRRLARVFLGIPSVFVHVRQRDREVVAHGRQRPSVAVPQQPVHAAVVHFQPPVRLQAPRDERAQAQARCVQRLLHDSARRADCERPASLLECS</sequence>
<keyword evidence="2" id="KW-1185">Reference proteome</keyword>
<dbReference type="EMBL" id="BPLF01000006">
    <property type="protein sequence ID" value="GIX66072.1"/>
    <property type="molecule type" value="Genomic_DNA"/>
</dbReference>
<dbReference type="GeneID" id="94197553"/>
<gene>
    <name evidence="1" type="ORF">BcabD6B2_55080</name>
</gene>
<evidence type="ECO:0000313" key="1">
    <source>
        <dbReference type="EMBL" id="GIX66072.1"/>
    </source>
</evidence>